<keyword evidence="3 5" id="KW-1133">Transmembrane helix</keyword>
<evidence type="ECO:0000256" key="5">
    <source>
        <dbReference type="SAM" id="Phobius"/>
    </source>
</evidence>
<sequence length="375" mass="40408">MSAGTRLVQARSFLRRRGRAGYSRSKSSFMSALRITLCAVAAYVFAEQVLGHEGPLFAATSSIIALGFAKGPRVRKVLEVAIGCTLGITVGDLLLHFLGPGIWQAALVLLVSILLARFLDSGSIFSTQMALQSVLVVLLPAPLGGPFTRSLDAVVGGAFALIVTMLIPGDPRSEPRSHLQRLLDELSAVLRECSDALAKSDPTKAWHALIRARASQPLIDEVRGSFSSAREVARISLAYRRHREEVGDLQDSAEMADLAMRNSRVFSRRLTSVINHAAMTDEAIEAFSEVLQETADAVEILAEGLSDRDPGARERRLSGARNDLAAIATRLHPKHLGIATMEGEGLVLVFRPLMVDLLEAAGLSHDDAASYLPKL</sequence>
<evidence type="ECO:0000256" key="4">
    <source>
        <dbReference type="ARBA" id="ARBA00023136"/>
    </source>
</evidence>
<feature type="transmembrane region" description="Helical" evidence="5">
    <location>
        <begin position="101"/>
        <end position="118"/>
    </location>
</feature>
<reference evidence="7 8" key="1">
    <citation type="submission" date="2022-03" db="EMBL/GenBank/DDBJ databases">
        <title>Isotopic signatures of nitrous oxide derived from detoxification processes.</title>
        <authorList>
            <person name="Behrendt U."/>
            <person name="Buchen C."/>
            <person name="Well R."/>
            <person name="Ulrich A."/>
            <person name="Rohe L."/>
            <person name="Kolb S."/>
            <person name="Schloter M."/>
            <person name="Horn M.A."/>
            <person name="Augustin J."/>
        </authorList>
    </citation>
    <scope>NUCLEOTIDE SEQUENCE [LARGE SCALE GENOMIC DNA]</scope>
    <source>
        <strain evidence="7 8">S4-C24</strain>
    </source>
</reference>
<proteinExistence type="predicted"/>
<dbReference type="InterPro" id="IPR049453">
    <property type="entry name" value="Memb_transporter_dom"/>
</dbReference>
<keyword evidence="2 5" id="KW-0812">Transmembrane</keyword>
<feature type="domain" description="Integral membrane bound transporter" evidence="6">
    <location>
        <begin position="44"/>
        <end position="163"/>
    </location>
</feature>
<gene>
    <name evidence="7" type="ORF">MNQ99_00455</name>
</gene>
<evidence type="ECO:0000313" key="7">
    <source>
        <dbReference type="EMBL" id="UNK45896.1"/>
    </source>
</evidence>
<keyword evidence="4 5" id="KW-0472">Membrane</keyword>
<evidence type="ECO:0000256" key="2">
    <source>
        <dbReference type="ARBA" id="ARBA00022692"/>
    </source>
</evidence>
<accession>A0ABY3W8U7</accession>
<dbReference type="Pfam" id="PF13515">
    <property type="entry name" value="FUSC_2"/>
    <property type="match status" value="1"/>
</dbReference>
<dbReference type="EMBL" id="CP093326">
    <property type="protein sequence ID" value="UNK45896.1"/>
    <property type="molecule type" value="Genomic_DNA"/>
</dbReference>
<keyword evidence="8" id="KW-1185">Reference proteome</keyword>
<name>A0ABY3W8U7_9MICC</name>
<dbReference type="RefSeq" id="WP_127513116.1">
    <property type="nucleotide sequence ID" value="NZ_CP093326.1"/>
</dbReference>
<evidence type="ECO:0000259" key="6">
    <source>
        <dbReference type="Pfam" id="PF13515"/>
    </source>
</evidence>
<protein>
    <submittedName>
        <fullName evidence="7">FUSC family protein</fullName>
    </submittedName>
</protein>
<evidence type="ECO:0000256" key="1">
    <source>
        <dbReference type="ARBA" id="ARBA00004141"/>
    </source>
</evidence>
<evidence type="ECO:0000256" key="3">
    <source>
        <dbReference type="ARBA" id="ARBA00022989"/>
    </source>
</evidence>
<dbReference type="Proteomes" id="UP000829069">
    <property type="component" value="Chromosome"/>
</dbReference>
<evidence type="ECO:0000313" key="8">
    <source>
        <dbReference type="Proteomes" id="UP000829069"/>
    </source>
</evidence>
<organism evidence="7 8">
    <name type="scientific">Arthrobacter sulfonylureivorans</name>
    <dbReference type="NCBI Taxonomy" id="2486855"/>
    <lineage>
        <taxon>Bacteria</taxon>
        <taxon>Bacillati</taxon>
        <taxon>Actinomycetota</taxon>
        <taxon>Actinomycetes</taxon>
        <taxon>Micrococcales</taxon>
        <taxon>Micrococcaceae</taxon>
        <taxon>Arthrobacter</taxon>
    </lineage>
</organism>
<comment type="subcellular location">
    <subcellularLocation>
        <location evidence="1">Membrane</location>
        <topology evidence="1">Multi-pass membrane protein</topology>
    </subcellularLocation>
</comment>